<dbReference type="EMBL" id="VWXX01000019">
    <property type="protein sequence ID" value="KAA6184485.1"/>
    <property type="molecule type" value="Genomic_DNA"/>
</dbReference>
<dbReference type="AlphaFoldDB" id="A0A5M8FPX7"/>
<reference evidence="1 2" key="1">
    <citation type="submission" date="2019-09" db="EMBL/GenBank/DDBJ databases">
        <title>Whole-genome sequence of the purple sulfur bacterium Thiohalocapsa marina DSM 19078.</title>
        <authorList>
            <person name="Kyndt J.A."/>
            <person name="Meyer T.E."/>
        </authorList>
    </citation>
    <scope>NUCLEOTIDE SEQUENCE [LARGE SCALE GENOMIC DNA]</scope>
    <source>
        <strain evidence="1 2">DSM 19078</strain>
    </source>
</reference>
<name>A0A5M8FPX7_9GAMM</name>
<evidence type="ECO:0000313" key="1">
    <source>
        <dbReference type="EMBL" id="KAA6184485.1"/>
    </source>
</evidence>
<comment type="caution">
    <text evidence="1">The sequence shown here is derived from an EMBL/GenBank/DDBJ whole genome shotgun (WGS) entry which is preliminary data.</text>
</comment>
<accession>A0A5M8FPX7</accession>
<sequence>MKTTILTATLLLLAGCSSLQPSRYENYSRDGENRVVAQGQAASNAAWVHASSATLGGGSGSPSAAYGPRSGYAERDVLAESTRRIYEDRVRTTSYAVSSSINESIRDALR</sequence>
<dbReference type="PROSITE" id="PS51257">
    <property type="entry name" value="PROKAR_LIPOPROTEIN"/>
    <property type="match status" value="1"/>
</dbReference>
<protein>
    <submittedName>
        <fullName evidence="1">Uncharacterized protein</fullName>
    </submittedName>
</protein>
<organism evidence="1 2">
    <name type="scientific">Thiohalocapsa marina</name>
    <dbReference type="NCBI Taxonomy" id="424902"/>
    <lineage>
        <taxon>Bacteria</taxon>
        <taxon>Pseudomonadati</taxon>
        <taxon>Pseudomonadota</taxon>
        <taxon>Gammaproteobacteria</taxon>
        <taxon>Chromatiales</taxon>
        <taxon>Chromatiaceae</taxon>
        <taxon>Thiohalocapsa</taxon>
    </lineage>
</organism>
<dbReference type="Proteomes" id="UP000322981">
    <property type="component" value="Unassembled WGS sequence"/>
</dbReference>
<evidence type="ECO:0000313" key="2">
    <source>
        <dbReference type="Proteomes" id="UP000322981"/>
    </source>
</evidence>
<gene>
    <name evidence="1" type="ORF">F2Q65_12290</name>
</gene>
<proteinExistence type="predicted"/>
<dbReference type="RefSeq" id="WP_150093710.1">
    <property type="nucleotide sequence ID" value="NZ_VWXX01000019.1"/>
</dbReference>
<keyword evidence="2" id="KW-1185">Reference proteome</keyword>